<dbReference type="AlphaFoldDB" id="A0A9P5U1A1"/>
<proteinExistence type="predicted"/>
<comment type="caution">
    <text evidence="1">The sequence shown here is derived from an EMBL/GenBank/DDBJ whole genome shotgun (WGS) entry which is preliminary data.</text>
</comment>
<gene>
    <name evidence="1" type="ORF">BDP27DRAFT_1428157</name>
</gene>
<organism evidence="1 2">
    <name type="scientific">Rhodocollybia butyracea</name>
    <dbReference type="NCBI Taxonomy" id="206335"/>
    <lineage>
        <taxon>Eukaryota</taxon>
        <taxon>Fungi</taxon>
        <taxon>Dikarya</taxon>
        <taxon>Basidiomycota</taxon>
        <taxon>Agaricomycotina</taxon>
        <taxon>Agaricomycetes</taxon>
        <taxon>Agaricomycetidae</taxon>
        <taxon>Agaricales</taxon>
        <taxon>Marasmiineae</taxon>
        <taxon>Omphalotaceae</taxon>
        <taxon>Rhodocollybia</taxon>
    </lineage>
</organism>
<accession>A0A9P5U1A1</accession>
<name>A0A9P5U1A1_9AGAR</name>
<evidence type="ECO:0000313" key="2">
    <source>
        <dbReference type="Proteomes" id="UP000772434"/>
    </source>
</evidence>
<dbReference type="EMBL" id="JADNRY010000178">
    <property type="protein sequence ID" value="KAF9062252.1"/>
    <property type="molecule type" value="Genomic_DNA"/>
</dbReference>
<evidence type="ECO:0000313" key="1">
    <source>
        <dbReference type="EMBL" id="KAF9062252.1"/>
    </source>
</evidence>
<dbReference type="Proteomes" id="UP000772434">
    <property type="component" value="Unassembled WGS sequence"/>
</dbReference>
<protein>
    <submittedName>
        <fullName evidence="1">Uncharacterized protein</fullName>
    </submittedName>
</protein>
<keyword evidence="2" id="KW-1185">Reference proteome</keyword>
<reference evidence="1" key="1">
    <citation type="submission" date="2020-11" db="EMBL/GenBank/DDBJ databases">
        <authorList>
            <consortium name="DOE Joint Genome Institute"/>
            <person name="Ahrendt S."/>
            <person name="Riley R."/>
            <person name="Andreopoulos W."/>
            <person name="Labutti K."/>
            <person name="Pangilinan J."/>
            <person name="Ruiz-Duenas F.J."/>
            <person name="Barrasa J.M."/>
            <person name="Sanchez-Garcia M."/>
            <person name="Camarero S."/>
            <person name="Miyauchi S."/>
            <person name="Serrano A."/>
            <person name="Linde D."/>
            <person name="Babiker R."/>
            <person name="Drula E."/>
            <person name="Ayuso-Fernandez I."/>
            <person name="Pacheco R."/>
            <person name="Padilla G."/>
            <person name="Ferreira P."/>
            <person name="Barriuso J."/>
            <person name="Kellner H."/>
            <person name="Castanera R."/>
            <person name="Alfaro M."/>
            <person name="Ramirez L."/>
            <person name="Pisabarro A.G."/>
            <person name="Kuo A."/>
            <person name="Tritt A."/>
            <person name="Lipzen A."/>
            <person name="He G."/>
            <person name="Yan M."/>
            <person name="Ng V."/>
            <person name="Cullen D."/>
            <person name="Martin F."/>
            <person name="Rosso M.-N."/>
            <person name="Henrissat B."/>
            <person name="Hibbett D."/>
            <person name="Martinez A.T."/>
            <person name="Grigoriev I.V."/>
        </authorList>
    </citation>
    <scope>NUCLEOTIDE SEQUENCE</scope>
    <source>
        <strain evidence="1">AH 40177</strain>
    </source>
</reference>
<sequence>MKTIEYPIYMEELAEVLFTGPDVFEIGPGEDPLISAPGKLSFQKYSIKKSFRASNGFQDNVLHQDRRPEGHQISIGDITKDYGHLKQFDEVLCNSVRPYCSFIDLLIVTAYYIPLDLTNAAAYPTSTPSEYVACKIRRHPRSSTSLQLPQTLVQTTGRHRRTAVVAWPDPMFKSERRNTRSGLGDDIAGDRKRRCEDASITPNSYGPYTPPNDFTTPNPFLHSAHPSSTPPPIYLVPYRSLCDSILGAIYSLYSLQSIVYFFVQPSTLVSLAETLTPPTLPGLNVIADKEVEFLSIFISMVEKSSRAHKPAAGVAEWDANLDLSNLGCAVESDLPDKDRVSFEGCFRGNTPYSLWELIFGVLPLYDADLQYARYKKMEDSIAK</sequence>